<evidence type="ECO:0000313" key="4">
    <source>
        <dbReference type="Proteomes" id="UP000823674"/>
    </source>
</evidence>
<comment type="caution">
    <text evidence="3">The sequence shown here is derived from an EMBL/GenBank/DDBJ whole genome shotgun (WGS) entry which is preliminary data.</text>
</comment>
<evidence type="ECO:0000313" key="3">
    <source>
        <dbReference type="EMBL" id="KAG5375959.1"/>
    </source>
</evidence>
<dbReference type="EMBL" id="JADBGQ010000010">
    <property type="protein sequence ID" value="KAG5375959.1"/>
    <property type="molecule type" value="Genomic_DNA"/>
</dbReference>
<keyword evidence="1" id="KW-0175">Coiled coil</keyword>
<evidence type="ECO:0000256" key="1">
    <source>
        <dbReference type="SAM" id="Coils"/>
    </source>
</evidence>
<feature type="coiled-coil region" evidence="1">
    <location>
        <begin position="222"/>
        <end position="249"/>
    </location>
</feature>
<name>A0ABQ7KRN5_BRACM</name>
<feature type="region of interest" description="Disordered" evidence="2">
    <location>
        <begin position="24"/>
        <end position="58"/>
    </location>
</feature>
<reference evidence="3 4" key="1">
    <citation type="submission" date="2021-03" db="EMBL/GenBank/DDBJ databases">
        <authorList>
            <person name="King G.J."/>
            <person name="Bancroft I."/>
            <person name="Baten A."/>
            <person name="Bloomfield J."/>
            <person name="Borpatragohain P."/>
            <person name="He Z."/>
            <person name="Irish N."/>
            <person name="Irwin J."/>
            <person name="Liu K."/>
            <person name="Mauleon R.P."/>
            <person name="Moore J."/>
            <person name="Morris R."/>
            <person name="Ostergaard L."/>
            <person name="Wang B."/>
            <person name="Wells R."/>
        </authorList>
    </citation>
    <scope>NUCLEOTIDE SEQUENCE [LARGE SCALE GENOMIC DNA]</scope>
    <source>
        <strain evidence="3">R-o-18</strain>
        <tissue evidence="3">Leaf</tissue>
    </source>
</reference>
<gene>
    <name evidence="3" type="primary">A10g504900.1_BraROA</name>
    <name evidence="3" type="ORF">IGI04_040555</name>
</gene>
<dbReference type="Proteomes" id="UP000823674">
    <property type="component" value="Chromosome A10"/>
</dbReference>
<feature type="compositionally biased region" description="Low complexity" evidence="2">
    <location>
        <begin position="40"/>
        <end position="50"/>
    </location>
</feature>
<accession>A0ABQ7KRN5</accession>
<evidence type="ECO:0000256" key="2">
    <source>
        <dbReference type="SAM" id="MobiDB-lite"/>
    </source>
</evidence>
<protein>
    <submittedName>
        <fullName evidence="3">Uncharacterized protein</fullName>
    </submittedName>
</protein>
<keyword evidence="4" id="KW-1185">Reference proteome</keyword>
<sequence>MTSMSITRWKISKERTITRSIRTKAEPQVIRGPAIKDMTKTPSESSTSPKDTPRLTAKSWEQGWPRSYSLESSWKSKVKVPGQRSAECIRRTIHFLVTIGKPGRDLFSIKRNRDGVPASLDPPVDRGNERLSVSIRRLASSKDFRLNHDTHGNHLELELRGTSLHHLDDLPLALPFRLADSPCMITSKLHISLQHLALHASEITFRFLRFKAIDHGFPMARLNGLAKQVKALQNRLTCYKRKKKQLGNRQNFRKNLTPVYTNKEEKLLPRVEVGDEPLNHRHKAPRDQPILVRILDEL</sequence>
<proteinExistence type="predicted"/>
<organism evidence="3 4">
    <name type="scientific">Brassica rapa subsp. trilocularis</name>
    <dbReference type="NCBI Taxonomy" id="1813537"/>
    <lineage>
        <taxon>Eukaryota</taxon>
        <taxon>Viridiplantae</taxon>
        <taxon>Streptophyta</taxon>
        <taxon>Embryophyta</taxon>
        <taxon>Tracheophyta</taxon>
        <taxon>Spermatophyta</taxon>
        <taxon>Magnoliopsida</taxon>
        <taxon>eudicotyledons</taxon>
        <taxon>Gunneridae</taxon>
        <taxon>Pentapetalae</taxon>
        <taxon>rosids</taxon>
        <taxon>malvids</taxon>
        <taxon>Brassicales</taxon>
        <taxon>Brassicaceae</taxon>
        <taxon>Brassiceae</taxon>
        <taxon>Brassica</taxon>
    </lineage>
</organism>